<accession>A0A6G1CXN8</accession>
<evidence type="ECO:0000313" key="1">
    <source>
        <dbReference type="EMBL" id="KAF0904283.1"/>
    </source>
</evidence>
<dbReference type="EMBL" id="SPHZ02000008">
    <property type="protein sequence ID" value="KAF0904283.1"/>
    <property type="molecule type" value="Genomic_DNA"/>
</dbReference>
<dbReference type="AlphaFoldDB" id="A0A6G1CXN8"/>
<reference evidence="1 2" key="1">
    <citation type="submission" date="2019-11" db="EMBL/GenBank/DDBJ databases">
        <title>Whole genome sequence of Oryza granulata.</title>
        <authorList>
            <person name="Li W."/>
        </authorList>
    </citation>
    <scope>NUCLEOTIDE SEQUENCE [LARGE SCALE GENOMIC DNA]</scope>
    <source>
        <strain evidence="2">cv. Menghai</strain>
        <tissue evidence="1">Leaf</tissue>
    </source>
</reference>
<protein>
    <submittedName>
        <fullName evidence="1">Uncharacterized protein</fullName>
    </submittedName>
</protein>
<gene>
    <name evidence="1" type="ORF">E2562_033263</name>
</gene>
<proteinExistence type="predicted"/>
<dbReference type="Proteomes" id="UP000479710">
    <property type="component" value="Unassembled WGS sequence"/>
</dbReference>
<keyword evidence="2" id="KW-1185">Reference proteome</keyword>
<evidence type="ECO:0000313" key="2">
    <source>
        <dbReference type="Proteomes" id="UP000479710"/>
    </source>
</evidence>
<organism evidence="1 2">
    <name type="scientific">Oryza meyeriana var. granulata</name>
    <dbReference type="NCBI Taxonomy" id="110450"/>
    <lineage>
        <taxon>Eukaryota</taxon>
        <taxon>Viridiplantae</taxon>
        <taxon>Streptophyta</taxon>
        <taxon>Embryophyta</taxon>
        <taxon>Tracheophyta</taxon>
        <taxon>Spermatophyta</taxon>
        <taxon>Magnoliopsida</taxon>
        <taxon>Liliopsida</taxon>
        <taxon>Poales</taxon>
        <taxon>Poaceae</taxon>
        <taxon>BOP clade</taxon>
        <taxon>Oryzoideae</taxon>
        <taxon>Oryzeae</taxon>
        <taxon>Oryzinae</taxon>
        <taxon>Oryza</taxon>
        <taxon>Oryza meyeriana</taxon>
    </lineage>
</organism>
<comment type="caution">
    <text evidence="1">The sequence shown here is derived from an EMBL/GenBank/DDBJ whole genome shotgun (WGS) entry which is preliminary data.</text>
</comment>
<name>A0A6G1CXN8_9ORYZ</name>
<sequence>MRSGPAAAARLPPALALFPPAVAGGQSYGQPPHRQGWNGESGVPAACGKRSFSSCWAELTHLSFSPILVPVEAIDEL</sequence>